<dbReference type="RefSeq" id="XP_052125796.1">
    <property type="nucleotide sequence ID" value="XM_052269836.1"/>
</dbReference>
<evidence type="ECO:0000256" key="5">
    <source>
        <dbReference type="ARBA" id="ARBA00023136"/>
    </source>
</evidence>
<name>A0A9C6U5Q7_FRAOC</name>
<feature type="transmembrane region" description="Helical" evidence="6">
    <location>
        <begin position="37"/>
        <end position="58"/>
    </location>
</feature>
<dbReference type="Proteomes" id="UP000504606">
    <property type="component" value="Unplaced"/>
</dbReference>
<keyword evidence="4 6" id="KW-1133">Transmembrane helix</keyword>
<feature type="transmembrane region" description="Helical" evidence="6">
    <location>
        <begin position="85"/>
        <end position="114"/>
    </location>
</feature>
<comment type="subcellular location">
    <subcellularLocation>
        <location evidence="1">Cell membrane</location>
        <topology evidence="1">Multi-pass membrane protein</topology>
    </subcellularLocation>
</comment>
<keyword evidence="5 6" id="KW-0472">Membrane</keyword>
<feature type="transmembrane region" description="Helical" evidence="6">
    <location>
        <begin position="134"/>
        <end position="151"/>
    </location>
</feature>
<dbReference type="OrthoDB" id="6625921at2759"/>
<evidence type="ECO:0000256" key="3">
    <source>
        <dbReference type="ARBA" id="ARBA00022692"/>
    </source>
</evidence>
<evidence type="ECO:0000256" key="4">
    <source>
        <dbReference type="ARBA" id="ARBA00022989"/>
    </source>
</evidence>
<dbReference type="GO" id="GO:0050909">
    <property type="term" value="P:sensory perception of taste"/>
    <property type="evidence" value="ECO:0007669"/>
    <property type="project" value="InterPro"/>
</dbReference>
<evidence type="ECO:0000256" key="2">
    <source>
        <dbReference type="ARBA" id="ARBA00022475"/>
    </source>
</evidence>
<gene>
    <name evidence="8" type="primary">LOC127749879</name>
</gene>
<dbReference type="Pfam" id="PF08395">
    <property type="entry name" value="7tm_7"/>
    <property type="match status" value="1"/>
</dbReference>
<dbReference type="GO" id="GO:0005886">
    <property type="term" value="C:plasma membrane"/>
    <property type="evidence" value="ECO:0007669"/>
    <property type="project" value="UniProtKB-SubCell"/>
</dbReference>
<proteinExistence type="predicted"/>
<dbReference type="AlphaFoldDB" id="A0A9C6U5Q7"/>
<keyword evidence="7" id="KW-1185">Reference proteome</keyword>
<evidence type="ECO:0000313" key="7">
    <source>
        <dbReference type="Proteomes" id="UP000504606"/>
    </source>
</evidence>
<evidence type="ECO:0000256" key="1">
    <source>
        <dbReference type="ARBA" id="ARBA00004651"/>
    </source>
</evidence>
<accession>A0A9C6U5Q7</accession>
<dbReference type="KEGG" id="foc:127749879"/>
<keyword evidence="3 6" id="KW-0812">Transmembrane</keyword>
<organism evidence="7 8">
    <name type="scientific">Frankliniella occidentalis</name>
    <name type="common">Western flower thrips</name>
    <name type="synonym">Euthrips occidentalis</name>
    <dbReference type="NCBI Taxonomy" id="133901"/>
    <lineage>
        <taxon>Eukaryota</taxon>
        <taxon>Metazoa</taxon>
        <taxon>Ecdysozoa</taxon>
        <taxon>Arthropoda</taxon>
        <taxon>Hexapoda</taxon>
        <taxon>Insecta</taxon>
        <taxon>Pterygota</taxon>
        <taxon>Neoptera</taxon>
        <taxon>Paraneoptera</taxon>
        <taxon>Thysanoptera</taxon>
        <taxon>Terebrantia</taxon>
        <taxon>Thripoidea</taxon>
        <taxon>Thripidae</taxon>
        <taxon>Frankliniella</taxon>
    </lineage>
</organism>
<dbReference type="GeneID" id="127749879"/>
<protein>
    <submittedName>
        <fullName evidence="8">Gustatory and odorant receptor 24-like</fullName>
    </submittedName>
</protein>
<sequence length="241" mass="26801">MLVLVSVMLPLQELSWMTFVEFSLADAANSPVHVYVNELLLVGMMVPALCSLSLHRLASALAQELAKELTCSHVMAQRVRTYRHAWIQLSSVINGLILTPISMCMVVGMVVVLITMHTYEALEKLMAGHLQVSLLAFLVGMPYVILMLTLCETSHRASKTIRNDFLAVLQPPRLYISKASTRSELHRFLETVWWNSDGTAVGGFFKLKRSSFVAVMAAVITYAFIMLQFHLSVLSPSALSD</sequence>
<dbReference type="InterPro" id="IPR013604">
    <property type="entry name" value="7TM_chemorcpt"/>
</dbReference>
<reference evidence="8" key="1">
    <citation type="submission" date="2025-08" db="UniProtKB">
        <authorList>
            <consortium name="RefSeq"/>
        </authorList>
    </citation>
    <scope>IDENTIFICATION</scope>
    <source>
        <tissue evidence="8">Whole organism</tissue>
    </source>
</reference>
<evidence type="ECO:0000256" key="6">
    <source>
        <dbReference type="SAM" id="Phobius"/>
    </source>
</evidence>
<feature type="transmembrane region" description="Helical" evidence="6">
    <location>
        <begin position="212"/>
        <end position="231"/>
    </location>
</feature>
<evidence type="ECO:0000313" key="8">
    <source>
        <dbReference type="RefSeq" id="XP_052125796.1"/>
    </source>
</evidence>
<keyword evidence="2" id="KW-1003">Cell membrane</keyword>